<proteinExistence type="predicted"/>
<sequence>MSIGTVKDIDIADIDWVFQFNAPSCASDFIHRCGRTARIVEVNPYDSQQNDRALMDKADKATRAFVFTFTLTSNTNILFYFESKLTCVIHGRLAVSFGLLNTLPKISQVNN</sequence>
<dbReference type="Pfam" id="PF00271">
    <property type="entry name" value="Helicase_C"/>
    <property type="match status" value="1"/>
</dbReference>
<dbReference type="InterPro" id="IPR027417">
    <property type="entry name" value="P-loop_NTPase"/>
</dbReference>
<dbReference type="STRING" id="6669.E9GWW7"/>
<evidence type="ECO:0000313" key="2">
    <source>
        <dbReference type="EMBL" id="EFX76044.1"/>
    </source>
</evidence>
<evidence type="ECO:0000313" key="3">
    <source>
        <dbReference type="Proteomes" id="UP000000305"/>
    </source>
</evidence>
<dbReference type="KEGG" id="dpx:DAPPUDRAFT_322752"/>
<dbReference type="InterPro" id="IPR001650">
    <property type="entry name" value="Helicase_C-like"/>
</dbReference>
<protein>
    <recommendedName>
        <fullName evidence="1">Helicase C-terminal domain-containing protein</fullName>
    </recommendedName>
</protein>
<dbReference type="Proteomes" id="UP000000305">
    <property type="component" value="Unassembled WGS sequence"/>
</dbReference>
<dbReference type="EMBL" id="GL732571">
    <property type="protein sequence ID" value="EFX76044.1"/>
    <property type="molecule type" value="Genomic_DNA"/>
</dbReference>
<dbReference type="SUPFAM" id="SSF52540">
    <property type="entry name" value="P-loop containing nucleoside triphosphate hydrolases"/>
    <property type="match status" value="1"/>
</dbReference>
<dbReference type="InParanoid" id="E9GWW7"/>
<accession>E9GWW7</accession>
<evidence type="ECO:0000259" key="1">
    <source>
        <dbReference type="Pfam" id="PF00271"/>
    </source>
</evidence>
<dbReference type="Gene3D" id="3.40.50.300">
    <property type="entry name" value="P-loop containing nucleotide triphosphate hydrolases"/>
    <property type="match status" value="1"/>
</dbReference>
<dbReference type="AlphaFoldDB" id="E9GWW7"/>
<organism evidence="2 3">
    <name type="scientific">Daphnia pulex</name>
    <name type="common">Water flea</name>
    <dbReference type="NCBI Taxonomy" id="6669"/>
    <lineage>
        <taxon>Eukaryota</taxon>
        <taxon>Metazoa</taxon>
        <taxon>Ecdysozoa</taxon>
        <taxon>Arthropoda</taxon>
        <taxon>Crustacea</taxon>
        <taxon>Branchiopoda</taxon>
        <taxon>Diplostraca</taxon>
        <taxon>Cladocera</taxon>
        <taxon>Anomopoda</taxon>
        <taxon>Daphniidae</taxon>
        <taxon>Daphnia</taxon>
    </lineage>
</organism>
<reference evidence="2 3" key="1">
    <citation type="journal article" date="2011" name="Science">
        <title>The ecoresponsive genome of Daphnia pulex.</title>
        <authorList>
            <person name="Colbourne J.K."/>
            <person name="Pfrender M.E."/>
            <person name="Gilbert D."/>
            <person name="Thomas W.K."/>
            <person name="Tucker A."/>
            <person name="Oakley T.H."/>
            <person name="Tokishita S."/>
            <person name="Aerts A."/>
            <person name="Arnold G.J."/>
            <person name="Basu M.K."/>
            <person name="Bauer D.J."/>
            <person name="Caceres C.E."/>
            <person name="Carmel L."/>
            <person name="Casola C."/>
            <person name="Choi J.H."/>
            <person name="Detter J.C."/>
            <person name="Dong Q."/>
            <person name="Dusheyko S."/>
            <person name="Eads B.D."/>
            <person name="Frohlich T."/>
            <person name="Geiler-Samerotte K.A."/>
            <person name="Gerlach D."/>
            <person name="Hatcher P."/>
            <person name="Jogdeo S."/>
            <person name="Krijgsveld J."/>
            <person name="Kriventseva E.V."/>
            <person name="Kultz D."/>
            <person name="Laforsch C."/>
            <person name="Lindquist E."/>
            <person name="Lopez J."/>
            <person name="Manak J.R."/>
            <person name="Muller J."/>
            <person name="Pangilinan J."/>
            <person name="Patwardhan R.P."/>
            <person name="Pitluck S."/>
            <person name="Pritham E.J."/>
            <person name="Rechtsteiner A."/>
            <person name="Rho M."/>
            <person name="Rogozin I.B."/>
            <person name="Sakarya O."/>
            <person name="Salamov A."/>
            <person name="Schaack S."/>
            <person name="Shapiro H."/>
            <person name="Shiga Y."/>
            <person name="Skalitzky C."/>
            <person name="Smith Z."/>
            <person name="Souvorov A."/>
            <person name="Sung W."/>
            <person name="Tang Z."/>
            <person name="Tsuchiya D."/>
            <person name="Tu H."/>
            <person name="Vos H."/>
            <person name="Wang M."/>
            <person name="Wolf Y.I."/>
            <person name="Yamagata H."/>
            <person name="Yamada T."/>
            <person name="Ye Y."/>
            <person name="Shaw J.R."/>
            <person name="Andrews J."/>
            <person name="Crease T.J."/>
            <person name="Tang H."/>
            <person name="Lucas S.M."/>
            <person name="Robertson H.M."/>
            <person name="Bork P."/>
            <person name="Koonin E.V."/>
            <person name="Zdobnov E.M."/>
            <person name="Grigoriev I.V."/>
            <person name="Lynch M."/>
            <person name="Boore J.L."/>
        </authorList>
    </citation>
    <scope>NUCLEOTIDE SEQUENCE [LARGE SCALE GENOMIC DNA]</scope>
</reference>
<dbReference type="OrthoDB" id="7396459at2759"/>
<keyword evidence="3" id="KW-1185">Reference proteome</keyword>
<feature type="domain" description="Helicase C-terminal" evidence="1">
    <location>
        <begin position="9"/>
        <end position="39"/>
    </location>
</feature>
<gene>
    <name evidence="2" type="ORF">DAPPUDRAFT_322752</name>
</gene>
<dbReference type="HOGENOM" id="CLU_2160914_0_0_1"/>
<name>E9GWW7_DAPPU</name>